<keyword evidence="2" id="KW-1185">Reference proteome</keyword>
<dbReference type="KEGG" id="ebla:JGUZn3_02320"/>
<dbReference type="RefSeq" id="WP_203413962.1">
    <property type="nucleotide sequence ID" value="NZ_CP060244.1"/>
</dbReference>
<evidence type="ECO:0000313" key="2">
    <source>
        <dbReference type="Proteomes" id="UP000516349"/>
    </source>
</evidence>
<gene>
    <name evidence="1" type="ORF">JGUZn3_02320</name>
</gene>
<name>A0A7H1NNY0_9PROT</name>
<dbReference type="Proteomes" id="UP000516349">
    <property type="component" value="Chromosome"/>
</dbReference>
<accession>A0A7H1NNY0</accession>
<proteinExistence type="predicted"/>
<organism evidence="1 2">
    <name type="scientific">Entomobacter blattae</name>
    <dbReference type="NCBI Taxonomy" id="2762277"/>
    <lineage>
        <taxon>Bacteria</taxon>
        <taxon>Pseudomonadati</taxon>
        <taxon>Pseudomonadota</taxon>
        <taxon>Alphaproteobacteria</taxon>
        <taxon>Acetobacterales</taxon>
        <taxon>Acetobacteraceae</taxon>
        <taxon>Entomobacter</taxon>
    </lineage>
</organism>
<protein>
    <submittedName>
        <fullName evidence="1">Uncharacterized protein</fullName>
    </submittedName>
</protein>
<dbReference type="EMBL" id="CP060244">
    <property type="protein sequence ID" value="QNT77490.1"/>
    <property type="molecule type" value="Genomic_DNA"/>
</dbReference>
<sequence>MTEANPFASASTLPEIAFGSKVVLLSNFLISLLKTLFIEDNVKTMLVKTVLKEKYYITQEFYSVFFLTAYRQCNGCSLAVHWPIFVDLTTSAQTKSVS</sequence>
<reference evidence="1 2" key="1">
    <citation type="submission" date="2020-08" db="EMBL/GenBank/DDBJ databases">
        <title>Complete genome sequence of Entomobacter blattae G55GP.</title>
        <authorList>
            <person name="Poehlein A."/>
            <person name="Guzman J."/>
            <person name="Daniel R."/>
            <person name="Vilcinskas A."/>
        </authorList>
    </citation>
    <scope>NUCLEOTIDE SEQUENCE [LARGE SCALE GENOMIC DNA]</scope>
    <source>
        <strain evidence="1 2">G55GP</strain>
    </source>
</reference>
<evidence type="ECO:0000313" key="1">
    <source>
        <dbReference type="EMBL" id="QNT77490.1"/>
    </source>
</evidence>
<dbReference type="AlphaFoldDB" id="A0A7H1NNY0"/>